<evidence type="ECO:0000313" key="1">
    <source>
        <dbReference type="Proteomes" id="UP000036681"/>
    </source>
</evidence>
<keyword evidence="1" id="KW-1185">Reference proteome</keyword>
<sequence length="54" mass="6167">MNRHKRHKPITAGAPRVTPFRYSSSTLAVLALKNVRFPRISMVLTKLQTEFKDG</sequence>
<dbReference type="Proteomes" id="UP000036681">
    <property type="component" value="Unplaced"/>
</dbReference>
<organism evidence="1 2">
    <name type="scientific">Ascaris lumbricoides</name>
    <name type="common">Giant roundworm</name>
    <dbReference type="NCBI Taxonomy" id="6252"/>
    <lineage>
        <taxon>Eukaryota</taxon>
        <taxon>Metazoa</taxon>
        <taxon>Ecdysozoa</taxon>
        <taxon>Nematoda</taxon>
        <taxon>Chromadorea</taxon>
        <taxon>Rhabditida</taxon>
        <taxon>Spirurina</taxon>
        <taxon>Ascaridomorpha</taxon>
        <taxon>Ascaridoidea</taxon>
        <taxon>Ascarididae</taxon>
        <taxon>Ascaris</taxon>
    </lineage>
</organism>
<accession>A0A0M3HZF6</accession>
<evidence type="ECO:0000313" key="2">
    <source>
        <dbReference type="WBParaSite" id="ALUE_0000907901-mRNA-1"/>
    </source>
</evidence>
<proteinExistence type="predicted"/>
<name>A0A0M3HZF6_ASCLU</name>
<dbReference type="WBParaSite" id="ALUE_0000907901-mRNA-1">
    <property type="protein sequence ID" value="ALUE_0000907901-mRNA-1"/>
    <property type="gene ID" value="ALUE_0000907901"/>
</dbReference>
<dbReference type="AlphaFoldDB" id="A0A0M3HZF6"/>
<reference evidence="2" key="1">
    <citation type="submission" date="2017-02" db="UniProtKB">
        <authorList>
            <consortium name="WormBaseParasite"/>
        </authorList>
    </citation>
    <scope>IDENTIFICATION</scope>
</reference>
<protein>
    <submittedName>
        <fullName evidence="2">Uncharacterized protein</fullName>
    </submittedName>
</protein>